<evidence type="ECO:0000313" key="1">
    <source>
        <dbReference type="EMBL" id="EPC59548.1"/>
    </source>
</evidence>
<dbReference type="EMBL" id="ANJZ01000334">
    <property type="protein sequence ID" value="EPC59548.1"/>
    <property type="molecule type" value="Genomic_DNA"/>
</dbReference>
<dbReference type="InterPro" id="IPR029063">
    <property type="entry name" value="SAM-dependent_MTases_sf"/>
</dbReference>
<dbReference type="AlphaFoldDB" id="A0A829GMC6"/>
<evidence type="ECO:0000313" key="2">
    <source>
        <dbReference type="Proteomes" id="UP000014264"/>
    </source>
</evidence>
<dbReference type="Proteomes" id="UP000014264">
    <property type="component" value="Unassembled WGS sequence"/>
</dbReference>
<reference evidence="1 2" key="1">
    <citation type="journal article" date="2013" name="PLoS ONE">
        <title>Lactobacillus paracasei comparative genomics: towards species pan-genome definition and exploitation of diversity.</title>
        <authorList>
            <person name="Smokvina T."/>
            <person name="Wels M."/>
            <person name="Polka J."/>
            <person name="Chervaux C."/>
            <person name="Brisse S."/>
            <person name="Boekhorst J."/>
            <person name="van Hylckama Vlieg J.E."/>
            <person name="Siezen R.J."/>
        </authorList>
    </citation>
    <scope>NUCLEOTIDE SEQUENCE [LARGE SCALE GENOMIC DNA]</scope>
    <source>
        <strain evidence="1 2">Lpp14</strain>
    </source>
</reference>
<sequence length="167" mass="19679">MFDGEIKPILDMTAGSRMFWWNKADPRAIFVDKRDEFHSVPDCNAKDGERQIWIDPDIQLDWTKEPLPFSDNTFHLVVFDPPHLKHAGEGSWLAAKYGTLDDLWPNQMRRGFSEAMRVLKPYGTLIFKWNDDQIKLADVLHEITYRPLFGDKRSKTHWLIFMKEAEK</sequence>
<name>A0A829GMC6_LACPA</name>
<evidence type="ECO:0008006" key="3">
    <source>
        <dbReference type="Google" id="ProtNLM"/>
    </source>
</evidence>
<protein>
    <recommendedName>
        <fullName evidence="3">SAM-dependent methyltransferase</fullName>
    </recommendedName>
</protein>
<comment type="caution">
    <text evidence="1">The sequence shown here is derived from an EMBL/GenBank/DDBJ whole genome shotgun (WGS) entry which is preliminary data.</text>
</comment>
<organism evidence="1 2">
    <name type="scientific">Lacticaseibacillus paracasei subsp. paracasei Lpp14</name>
    <dbReference type="NCBI Taxonomy" id="1256204"/>
    <lineage>
        <taxon>Bacteria</taxon>
        <taxon>Bacillati</taxon>
        <taxon>Bacillota</taxon>
        <taxon>Bacilli</taxon>
        <taxon>Lactobacillales</taxon>
        <taxon>Lactobacillaceae</taxon>
        <taxon>Lacticaseibacillus</taxon>
    </lineage>
</organism>
<gene>
    <name evidence="1" type="ORF">Lpp14_13714</name>
</gene>
<proteinExistence type="predicted"/>
<accession>A0A829GMC6</accession>
<dbReference type="Gene3D" id="3.40.50.150">
    <property type="entry name" value="Vaccinia Virus protein VP39"/>
    <property type="match status" value="1"/>
</dbReference>
<dbReference type="SUPFAM" id="SSF53335">
    <property type="entry name" value="S-adenosyl-L-methionine-dependent methyltransferases"/>
    <property type="match status" value="1"/>
</dbReference>